<protein>
    <submittedName>
        <fullName evidence="1">Uncharacterized protein</fullName>
    </submittedName>
</protein>
<dbReference type="Proteomes" id="UP000004870">
    <property type="component" value="Unassembled WGS sequence"/>
</dbReference>
<name>C8NAK3_CARH6</name>
<comment type="caution">
    <text evidence="1">The sequence shown here is derived from an EMBL/GenBank/DDBJ whole genome shotgun (WGS) entry which is preliminary data.</text>
</comment>
<gene>
    <name evidence="1" type="ORF">HMPREF0198_1531</name>
</gene>
<dbReference type="HOGENOM" id="CLU_3041595_0_0_6"/>
<evidence type="ECO:0000313" key="2">
    <source>
        <dbReference type="Proteomes" id="UP000004870"/>
    </source>
</evidence>
<sequence length="54" mass="6500">MPLPTIRFRYRPAKARKRYLPEKFYAISANGFASMRQYRDFVAELRKRADAARF</sequence>
<organism evidence="1 2">
    <name type="scientific">Cardiobacterium hominis (strain ATCC 15826 / DSM 8339 / NCTC 10426 / 6573)</name>
    <dbReference type="NCBI Taxonomy" id="638300"/>
    <lineage>
        <taxon>Bacteria</taxon>
        <taxon>Pseudomonadati</taxon>
        <taxon>Pseudomonadota</taxon>
        <taxon>Gammaproteobacteria</taxon>
        <taxon>Cardiobacteriales</taxon>
        <taxon>Cardiobacteriaceae</taxon>
        <taxon>Cardiobacterium</taxon>
    </lineage>
</organism>
<proteinExistence type="predicted"/>
<dbReference type="AlphaFoldDB" id="C8NAK3"/>
<reference evidence="1 2" key="1">
    <citation type="submission" date="2009-08" db="EMBL/GenBank/DDBJ databases">
        <authorList>
            <person name="Qin X."/>
            <person name="Bachman B."/>
            <person name="Battles P."/>
            <person name="Bell A."/>
            <person name="Bess C."/>
            <person name="Bickham C."/>
            <person name="Chaboub L."/>
            <person name="Chen D."/>
            <person name="Coyle M."/>
            <person name="Deiros D.R."/>
            <person name="Dinh H."/>
            <person name="Forbes L."/>
            <person name="Fowler G."/>
            <person name="Francisco L."/>
            <person name="Fu Q."/>
            <person name="Gubbala S."/>
            <person name="Hale W."/>
            <person name="Han Y."/>
            <person name="Hemphill L."/>
            <person name="Highlander S.K."/>
            <person name="Hirani K."/>
            <person name="Hogues M."/>
            <person name="Jackson L."/>
            <person name="Jakkamsetti A."/>
            <person name="Javaid M."/>
            <person name="Jiang H."/>
            <person name="Korchina V."/>
            <person name="Kovar C."/>
            <person name="Lara F."/>
            <person name="Lee S."/>
            <person name="Mata R."/>
            <person name="Mathew T."/>
            <person name="Moen C."/>
            <person name="Morales K."/>
            <person name="Munidasa M."/>
            <person name="Nazareth L."/>
            <person name="Ngo R."/>
            <person name="Nguyen L."/>
            <person name="Okwuonu G."/>
            <person name="Ongeri F."/>
            <person name="Patil S."/>
            <person name="Petrosino J."/>
            <person name="Pham C."/>
            <person name="Pham P."/>
            <person name="Pu L.-L."/>
            <person name="Puazo M."/>
            <person name="Raj R."/>
            <person name="Reid J."/>
            <person name="Rouhana J."/>
            <person name="Saada N."/>
            <person name="Shang Y."/>
            <person name="Simmons D."/>
            <person name="Thornton R."/>
            <person name="Warren J."/>
            <person name="Weissenberger G."/>
            <person name="Zhang J."/>
            <person name="Zhang L."/>
            <person name="Zhou C."/>
            <person name="Zhu D."/>
            <person name="Muzny D."/>
            <person name="Worley K."/>
            <person name="Gibbs R."/>
        </authorList>
    </citation>
    <scope>NUCLEOTIDE SEQUENCE [LARGE SCALE GENOMIC DNA]</scope>
    <source>
        <strain evidence="2">ATCC 15826 / DSM 8339 / NCTC 10426 / 6573</strain>
    </source>
</reference>
<accession>C8NAK3</accession>
<dbReference type="EMBL" id="ACKY01000089">
    <property type="protein sequence ID" value="EEV88334.1"/>
    <property type="molecule type" value="Genomic_DNA"/>
</dbReference>
<evidence type="ECO:0000313" key="1">
    <source>
        <dbReference type="EMBL" id="EEV88334.1"/>
    </source>
</evidence>
<keyword evidence="2" id="KW-1185">Reference proteome</keyword>